<comment type="caution">
    <text evidence="3">The sequence shown here is derived from an EMBL/GenBank/DDBJ whole genome shotgun (WGS) entry which is preliminary data.</text>
</comment>
<organism evidence="3 4">
    <name type="scientific">Heterodera schachtii</name>
    <name type="common">Sugarbeet cyst nematode worm</name>
    <name type="synonym">Tylenchus schachtii</name>
    <dbReference type="NCBI Taxonomy" id="97005"/>
    <lineage>
        <taxon>Eukaryota</taxon>
        <taxon>Metazoa</taxon>
        <taxon>Ecdysozoa</taxon>
        <taxon>Nematoda</taxon>
        <taxon>Chromadorea</taxon>
        <taxon>Rhabditida</taxon>
        <taxon>Tylenchina</taxon>
        <taxon>Tylenchomorpha</taxon>
        <taxon>Tylenchoidea</taxon>
        <taxon>Heteroderidae</taxon>
        <taxon>Heteroderinae</taxon>
        <taxon>Heterodera</taxon>
    </lineage>
</organism>
<dbReference type="Proteomes" id="UP001620645">
    <property type="component" value="Unassembled WGS sequence"/>
</dbReference>
<keyword evidence="2" id="KW-0732">Signal</keyword>
<feature type="signal peptide" evidence="2">
    <location>
        <begin position="1"/>
        <end position="24"/>
    </location>
</feature>
<sequence length="263" mass="29335">MKILFVPFLYFAILTIFFHRFSAANETNEHISTAVDADAEIEKPSKKHVTFADPIATEIKGRVTLAELIEKERDGESTALISQKGPSAADDADQMIKKNERIREKQWPIKGSEMENGAEKRDEKAIAEQVEKTHNSLSLTQEESADLLKTERKPMISGSLAENPNPNNGTIFADVIEEMEAKRALKRNALVKLIEMEQKRAHQTDPAPMPKAEDGIRESSTTDVADRIVEEQKKAADGPKAPIAKQTLAELLEMERSSQEEAI</sequence>
<dbReference type="AlphaFoldDB" id="A0ABD2I620"/>
<name>A0ABD2I620_HETSC</name>
<gene>
    <name evidence="3" type="ORF">niasHS_015332</name>
</gene>
<dbReference type="EMBL" id="JBICCN010000357">
    <property type="protein sequence ID" value="KAL3074502.1"/>
    <property type="molecule type" value="Genomic_DNA"/>
</dbReference>
<feature type="compositionally biased region" description="Basic and acidic residues" evidence="1">
    <location>
        <begin position="224"/>
        <end position="237"/>
    </location>
</feature>
<feature type="chain" id="PRO_5044856300" description="Secreted protein" evidence="2">
    <location>
        <begin position="25"/>
        <end position="263"/>
    </location>
</feature>
<proteinExistence type="predicted"/>
<keyword evidence="4" id="KW-1185">Reference proteome</keyword>
<evidence type="ECO:0000256" key="1">
    <source>
        <dbReference type="SAM" id="MobiDB-lite"/>
    </source>
</evidence>
<feature type="region of interest" description="Disordered" evidence="1">
    <location>
        <begin position="199"/>
        <end position="243"/>
    </location>
</feature>
<evidence type="ECO:0008006" key="5">
    <source>
        <dbReference type="Google" id="ProtNLM"/>
    </source>
</evidence>
<evidence type="ECO:0000313" key="4">
    <source>
        <dbReference type="Proteomes" id="UP001620645"/>
    </source>
</evidence>
<protein>
    <recommendedName>
        <fullName evidence="5">Secreted protein</fullName>
    </recommendedName>
</protein>
<feature type="region of interest" description="Disordered" evidence="1">
    <location>
        <begin position="75"/>
        <end position="94"/>
    </location>
</feature>
<reference evidence="3 4" key="1">
    <citation type="submission" date="2024-10" db="EMBL/GenBank/DDBJ databases">
        <authorList>
            <person name="Kim D."/>
        </authorList>
    </citation>
    <scope>NUCLEOTIDE SEQUENCE [LARGE SCALE GENOMIC DNA]</scope>
    <source>
        <strain evidence="3">Taebaek</strain>
    </source>
</reference>
<evidence type="ECO:0000256" key="2">
    <source>
        <dbReference type="SAM" id="SignalP"/>
    </source>
</evidence>
<accession>A0ABD2I620</accession>
<evidence type="ECO:0000313" key="3">
    <source>
        <dbReference type="EMBL" id="KAL3074502.1"/>
    </source>
</evidence>